<gene>
    <name evidence="4" type="ORF">XNOV1_A013354</name>
</gene>
<dbReference type="Proteomes" id="UP001178508">
    <property type="component" value="Chromosome 1"/>
</dbReference>
<keyword evidence="5" id="KW-1185">Reference proteome</keyword>
<evidence type="ECO:0000256" key="2">
    <source>
        <dbReference type="SAM" id="MobiDB-lite"/>
    </source>
</evidence>
<feature type="compositionally biased region" description="Low complexity" evidence="2">
    <location>
        <begin position="19"/>
        <end position="35"/>
    </location>
</feature>
<dbReference type="GO" id="GO:0005634">
    <property type="term" value="C:nucleus"/>
    <property type="evidence" value="ECO:0007669"/>
    <property type="project" value="UniProtKB-SubCell"/>
</dbReference>
<organism evidence="4 5">
    <name type="scientific">Xyrichtys novacula</name>
    <name type="common">Pearly razorfish</name>
    <name type="synonym">Hemipteronotus novacula</name>
    <dbReference type="NCBI Taxonomy" id="13765"/>
    <lineage>
        <taxon>Eukaryota</taxon>
        <taxon>Metazoa</taxon>
        <taxon>Chordata</taxon>
        <taxon>Craniata</taxon>
        <taxon>Vertebrata</taxon>
        <taxon>Euteleostomi</taxon>
        <taxon>Actinopterygii</taxon>
        <taxon>Neopterygii</taxon>
        <taxon>Teleostei</taxon>
        <taxon>Neoteleostei</taxon>
        <taxon>Acanthomorphata</taxon>
        <taxon>Eupercaria</taxon>
        <taxon>Labriformes</taxon>
        <taxon>Labridae</taxon>
        <taxon>Xyrichtys</taxon>
    </lineage>
</organism>
<protein>
    <submittedName>
        <fullName evidence="4">Uncharacterized protein LOC122868963</fullName>
    </submittedName>
</protein>
<evidence type="ECO:0000313" key="4">
    <source>
        <dbReference type="EMBL" id="CAJ1049347.1"/>
    </source>
</evidence>
<accession>A0AAV1EKR3</accession>
<reference evidence="4" key="1">
    <citation type="submission" date="2023-08" db="EMBL/GenBank/DDBJ databases">
        <authorList>
            <person name="Alioto T."/>
            <person name="Alioto T."/>
            <person name="Gomez Garrido J."/>
        </authorList>
    </citation>
    <scope>NUCLEOTIDE SEQUENCE</scope>
</reference>
<keyword evidence="1" id="KW-0539">Nucleus</keyword>
<evidence type="ECO:0000313" key="5">
    <source>
        <dbReference type="Proteomes" id="UP001178508"/>
    </source>
</evidence>
<evidence type="ECO:0000259" key="3">
    <source>
        <dbReference type="PROSITE" id="PS51031"/>
    </source>
</evidence>
<dbReference type="EMBL" id="OY660864">
    <property type="protein sequence ID" value="CAJ1049347.1"/>
    <property type="molecule type" value="Genomic_DNA"/>
</dbReference>
<evidence type="ECO:0000256" key="1">
    <source>
        <dbReference type="PROSITE-ProRule" id="PRU00371"/>
    </source>
</evidence>
<name>A0AAV1EKR3_XYRNO</name>
<feature type="domain" description="BESS" evidence="3">
    <location>
        <begin position="57"/>
        <end position="96"/>
    </location>
</feature>
<sequence>MESNNDYKGMSFSLDSDDQNSQGVSSSSRLLTSPDSEYEAAGQNSSKCVQTDLDKPQDCDEFYFMNLVKIFKKLSPEKKANVRLKIERLLFEAEFV</sequence>
<proteinExistence type="predicted"/>
<dbReference type="PROSITE" id="PS51031">
    <property type="entry name" value="BESS"/>
    <property type="match status" value="1"/>
</dbReference>
<feature type="region of interest" description="Disordered" evidence="2">
    <location>
        <begin position="1"/>
        <end position="53"/>
    </location>
</feature>
<dbReference type="GO" id="GO:0003677">
    <property type="term" value="F:DNA binding"/>
    <property type="evidence" value="ECO:0007669"/>
    <property type="project" value="InterPro"/>
</dbReference>
<dbReference type="AlphaFoldDB" id="A0AAV1EKR3"/>
<dbReference type="InterPro" id="IPR004210">
    <property type="entry name" value="BESS_motif"/>
</dbReference>
<comment type="subcellular location">
    <subcellularLocation>
        <location evidence="1">Nucleus</location>
    </subcellularLocation>
</comment>